<evidence type="ECO:0000256" key="4">
    <source>
        <dbReference type="ARBA" id="ARBA00013044"/>
    </source>
</evidence>
<dbReference type="GO" id="GO:0004439">
    <property type="term" value="F:phosphatidylinositol-4,5-bisphosphate 5-phosphatase activity"/>
    <property type="evidence" value="ECO:0007669"/>
    <property type="project" value="UniProtKB-EC"/>
</dbReference>
<organism evidence="11 12">
    <name type="scientific">Neocallimastix californiae</name>
    <dbReference type="NCBI Taxonomy" id="1754190"/>
    <lineage>
        <taxon>Eukaryota</taxon>
        <taxon>Fungi</taxon>
        <taxon>Fungi incertae sedis</taxon>
        <taxon>Chytridiomycota</taxon>
        <taxon>Chytridiomycota incertae sedis</taxon>
        <taxon>Neocallimastigomycetes</taxon>
        <taxon>Neocallimastigales</taxon>
        <taxon>Neocallimastigaceae</taxon>
        <taxon>Neocallimastix</taxon>
    </lineage>
</organism>
<feature type="compositionally biased region" description="Polar residues" evidence="9">
    <location>
        <begin position="1256"/>
        <end position="1267"/>
    </location>
</feature>
<sequence>MECCVYIKQEYNNLRQVIITQKNINNGYALILYQHYSVMNNMYVANYLPVSALNLDDCKCYSDGIYGCLGLICVKDVTQIDNLGVFDGKTIYRITEVSFISLNHDLYDYYLDKKLQALIQDEESNISFETHPCYDLIKYLSRGTFYYSNDFDLTHCAQNRFFEIGTKNSLSYLENANSNFFWNKYLLKELLNFRKHLLDIEKLELDRSGILLVVIQGFVSISNIRTVDEEAQMCLISRLSCKRVGTRYNARGIDDDGNVANYVESEILFHNYEYYFSFLLIRGSVPLFWEQPQTAQMTHKIELSRGMESTAPAFKRHFEKMIKKYGHVYIINLLSRKEGSGENFLGQEYDKHFRNSPKSIKNYLNKLDFDFHEEYKSGEYRDCEEIIRTISNDLENYSYFLMKNNEIVSKQLGVVRVNCLDCLDRTNVVQTYIALYVFRKFFYNENNANYCSLVYGDDNFKTVFKNIWADNGDSLSRIYAGTGALKSSITRKGKQTVLGYLNDAKKSINRFVNNAFFDKSRQETINLLLGRFDNQKDVILHDPLSDAVQAKLQKQIHKFSSKGSITIFAGTWNVNGRPPPSYGNEDIYQWLYPDDDKLPDIYVIGIEEIVELTPQQVMSTDPEKRQIWENEILKFLKKLDSSYIHLKSKQLVGAFIAVYIRDKDVDKIRNVESVLIKTGLKGLAGNKGGVAISMNYCDSSLCFVTAHLAAGQQNIEDRNRDYNTISEGINFKGGRKIKDHDIVIWTGDFNYRIDLPNEYVRQKAYIGDLEELLNSDQLINQMLEGKAFYGYQEGPITFQPTYKYDIGTDEYDSSEKARIPAWCDRILFKAKHINQKYYKSTTNLRTSDHKPVKSLFDVEITIIDKEIKRNIEKELYNKQLDSYKKSQANGMIYRTNPFLDDDSDDTEIYPEPKIASSETSHWWDLRLLNDLRSPDTFSISSNDSIRTDVSPVHSINSTFTAVNNSYTSSNLVNEIATFDSGTTLQTNETNSISSHSREISVNTSDTKSINPFASELDEIAENSPSQILPKPIRTYTRPHQPPKPKKRGSQSSSNSSRPSSRPSSVYSDSNNGSKVSSPIRPLSSISASNATNSYKKSFKPAVKSSIVASPTSANSSNIGTPSSSLPSTPKPPKPAPPPPRAANKTADNKQITPSSIKNVSSSKPAPTPPKPRSKTRSETPKSASSSPKSGPKPTISPKPEISKLGNSSVSSSTPGTPKPAIAPKPDISKLNSNSISSSSPGTPKPAIAPKPDISKLGNNYVSSSSPGTPKPIVKQIINKVNSNSTLASSKIPPKPAAKPNSLLKSNNTNIKPSSDEINSISRSSTSSSINPLINRFNSNSIKNENDDKDNNEDNKKTITNTTNSTKIISSSLAKAFTVGHDENDESNSTEEELVVRESNIKPSDLKNGIFNVYDNNEEKKSMKSSNITKKKQPPPIPPKKTL</sequence>
<evidence type="ECO:0000256" key="2">
    <source>
        <dbReference type="ARBA" id="ARBA00008943"/>
    </source>
</evidence>
<dbReference type="Proteomes" id="UP000193920">
    <property type="component" value="Unassembled WGS sequence"/>
</dbReference>
<dbReference type="InterPro" id="IPR002013">
    <property type="entry name" value="SAC_dom"/>
</dbReference>
<gene>
    <name evidence="11" type="ORF">LY90DRAFT_510565</name>
</gene>
<feature type="compositionally biased region" description="Low complexity" evidence="9">
    <location>
        <begin position="1049"/>
        <end position="1070"/>
    </location>
</feature>
<evidence type="ECO:0000256" key="8">
    <source>
        <dbReference type="ARBA" id="ARBA00022927"/>
    </source>
</evidence>
<feature type="compositionally biased region" description="Polar residues" evidence="9">
    <location>
        <begin position="1204"/>
        <end position="1215"/>
    </location>
</feature>
<dbReference type="InterPro" id="IPR036691">
    <property type="entry name" value="Endo/exonu/phosph_ase_sf"/>
</dbReference>
<dbReference type="Gene3D" id="3.60.10.10">
    <property type="entry name" value="Endonuclease/exonuclease/phosphatase"/>
    <property type="match status" value="1"/>
</dbReference>
<dbReference type="SMART" id="SM00128">
    <property type="entry name" value="IPPc"/>
    <property type="match status" value="1"/>
</dbReference>
<keyword evidence="12" id="KW-1185">Reference proteome</keyword>
<evidence type="ECO:0000256" key="6">
    <source>
        <dbReference type="ARBA" id="ARBA00022490"/>
    </source>
</evidence>
<keyword evidence="5" id="KW-0813">Transport</keyword>
<dbReference type="STRING" id="1754190.A0A1Y2BYL8"/>
<feature type="compositionally biased region" description="Low complexity" evidence="9">
    <location>
        <begin position="1315"/>
        <end position="1329"/>
    </location>
</feature>
<dbReference type="GO" id="GO:0005737">
    <property type="term" value="C:cytoplasm"/>
    <property type="evidence" value="ECO:0007669"/>
    <property type="project" value="UniProtKB-SubCell"/>
</dbReference>
<dbReference type="Pfam" id="PF02383">
    <property type="entry name" value="Syja_N"/>
    <property type="match status" value="1"/>
</dbReference>
<dbReference type="PANTHER" id="PTHR11200">
    <property type="entry name" value="INOSITOL 5-PHOSPHATASE"/>
    <property type="match status" value="1"/>
</dbReference>
<comment type="caution">
    <text evidence="11">The sequence shown here is derived from an EMBL/GenBank/DDBJ whole genome shotgun (WGS) entry which is preliminary data.</text>
</comment>
<evidence type="ECO:0000256" key="5">
    <source>
        <dbReference type="ARBA" id="ARBA00022448"/>
    </source>
</evidence>
<evidence type="ECO:0000256" key="9">
    <source>
        <dbReference type="SAM" id="MobiDB-lite"/>
    </source>
</evidence>
<evidence type="ECO:0000256" key="1">
    <source>
        <dbReference type="ARBA" id="ARBA00004496"/>
    </source>
</evidence>
<protein>
    <recommendedName>
        <fullName evidence="4">phosphoinositide 5-phosphatase</fullName>
        <ecNumber evidence="4">3.1.3.36</ecNumber>
    </recommendedName>
</protein>
<keyword evidence="8" id="KW-0653">Protein transport</keyword>
<dbReference type="Pfam" id="PF22669">
    <property type="entry name" value="Exo_endo_phos2"/>
    <property type="match status" value="1"/>
</dbReference>
<feature type="region of interest" description="Disordered" evidence="9">
    <location>
        <begin position="1416"/>
        <end position="1442"/>
    </location>
</feature>
<evidence type="ECO:0000259" key="10">
    <source>
        <dbReference type="PROSITE" id="PS50275"/>
    </source>
</evidence>
<feature type="compositionally biased region" description="Low complexity" evidence="9">
    <location>
        <begin position="1228"/>
        <end position="1239"/>
    </location>
</feature>
<evidence type="ECO:0000256" key="3">
    <source>
        <dbReference type="ARBA" id="ARBA00009678"/>
    </source>
</evidence>
<comment type="similarity">
    <text evidence="2">Belongs to the synaptojanin family.</text>
</comment>
<accession>A0A1Y2BYL8</accession>
<evidence type="ECO:0000313" key="11">
    <source>
        <dbReference type="EMBL" id="ORY39774.1"/>
    </source>
</evidence>
<dbReference type="GO" id="GO:0015031">
    <property type="term" value="P:protein transport"/>
    <property type="evidence" value="ECO:0007669"/>
    <property type="project" value="UniProtKB-KW"/>
</dbReference>
<comment type="similarity">
    <text evidence="3">In the central section; belongs to the inositol 1,4,5-trisphosphate 5-phosphatase family.</text>
</comment>
<proteinExistence type="inferred from homology"/>
<dbReference type="PROSITE" id="PS50275">
    <property type="entry name" value="SAC"/>
    <property type="match status" value="1"/>
</dbReference>
<dbReference type="OrthoDB" id="405996at2759"/>
<keyword evidence="6" id="KW-0963">Cytoplasm</keyword>
<feature type="region of interest" description="Disordered" evidence="9">
    <location>
        <begin position="1106"/>
        <end position="1363"/>
    </location>
</feature>
<dbReference type="FunFam" id="3.60.10.10:FF:000029">
    <property type="entry name" value="Inositol polyphosphate 5-phosphatase"/>
    <property type="match status" value="1"/>
</dbReference>
<feature type="compositionally biased region" description="Polar residues" evidence="9">
    <location>
        <begin position="1148"/>
        <end position="1159"/>
    </location>
</feature>
<feature type="compositionally biased region" description="Pro residues" evidence="9">
    <location>
        <begin position="1128"/>
        <end position="1140"/>
    </location>
</feature>
<reference evidence="11 12" key="1">
    <citation type="submission" date="2016-08" db="EMBL/GenBank/DDBJ databases">
        <title>A Parts List for Fungal Cellulosomes Revealed by Comparative Genomics.</title>
        <authorList>
            <consortium name="DOE Joint Genome Institute"/>
            <person name="Haitjema C.H."/>
            <person name="Gilmore S.P."/>
            <person name="Henske J.K."/>
            <person name="Solomon K.V."/>
            <person name="De Groot R."/>
            <person name="Kuo A."/>
            <person name="Mondo S.J."/>
            <person name="Salamov A.A."/>
            <person name="Labutti K."/>
            <person name="Zhao Z."/>
            <person name="Chiniquy J."/>
            <person name="Barry K."/>
            <person name="Brewer H.M."/>
            <person name="Purvine S.O."/>
            <person name="Wright A.T."/>
            <person name="Boxma B."/>
            <person name="Van Alen T."/>
            <person name="Hackstein J.H."/>
            <person name="Baker S.E."/>
            <person name="Grigoriev I.V."/>
            <person name="O'Malley M.A."/>
        </authorList>
    </citation>
    <scope>NUCLEOTIDE SEQUENCE [LARGE SCALE GENOMIC DNA]</scope>
    <source>
        <strain evidence="11 12">G1</strain>
    </source>
</reference>
<feature type="domain" description="SAC" evidence="10">
    <location>
        <begin position="136"/>
        <end position="481"/>
    </location>
</feature>
<feature type="compositionally biased region" description="Polar residues" evidence="9">
    <location>
        <begin position="1106"/>
        <end position="1119"/>
    </location>
</feature>
<feature type="compositionally biased region" description="Polar residues" evidence="9">
    <location>
        <begin position="1302"/>
        <end position="1312"/>
    </location>
</feature>
<dbReference type="SUPFAM" id="SSF56219">
    <property type="entry name" value="DNase I-like"/>
    <property type="match status" value="1"/>
</dbReference>
<dbReference type="PANTHER" id="PTHR11200:SF257">
    <property type="entry name" value="PHOSPHOINOSITIDE 5-PHOSPHATASE"/>
    <property type="match status" value="1"/>
</dbReference>
<feature type="region of interest" description="Disordered" evidence="9">
    <location>
        <begin position="984"/>
        <end position="1005"/>
    </location>
</feature>
<keyword evidence="7" id="KW-0378">Hydrolase</keyword>
<evidence type="ECO:0000256" key="7">
    <source>
        <dbReference type="ARBA" id="ARBA00022801"/>
    </source>
</evidence>
<comment type="subcellular location">
    <subcellularLocation>
        <location evidence="1">Cytoplasm</location>
    </subcellularLocation>
</comment>
<feature type="compositionally biased region" description="Low complexity" evidence="9">
    <location>
        <begin position="1287"/>
        <end position="1301"/>
    </location>
</feature>
<dbReference type="InterPro" id="IPR046985">
    <property type="entry name" value="IP5"/>
</dbReference>
<feature type="region of interest" description="Disordered" evidence="9">
    <location>
        <begin position="1017"/>
        <end position="1085"/>
    </location>
</feature>
<feature type="compositionally biased region" description="Low complexity" evidence="9">
    <location>
        <begin position="1180"/>
        <end position="1199"/>
    </location>
</feature>
<dbReference type="GO" id="GO:0046856">
    <property type="term" value="P:phosphatidylinositol dephosphorylation"/>
    <property type="evidence" value="ECO:0007669"/>
    <property type="project" value="InterPro"/>
</dbReference>
<dbReference type="EC" id="3.1.3.36" evidence="4"/>
<dbReference type="EMBL" id="MCOG01000130">
    <property type="protein sequence ID" value="ORY39774.1"/>
    <property type="molecule type" value="Genomic_DNA"/>
</dbReference>
<dbReference type="InterPro" id="IPR000300">
    <property type="entry name" value="IPPc"/>
</dbReference>
<evidence type="ECO:0000313" key="12">
    <source>
        <dbReference type="Proteomes" id="UP000193920"/>
    </source>
</evidence>
<name>A0A1Y2BYL8_9FUNG</name>
<feature type="compositionally biased region" description="Pro residues" evidence="9">
    <location>
        <begin position="1433"/>
        <end position="1442"/>
    </location>
</feature>